<sequence length="193" mass="21840">MERAAFSTWLSIEFARSLEYFVTLVGTQANYIVRAIYISILAEEEVIITRHGSLTSVLTSIQPQLSSPLVIYNLVKLRRLSKQSRVGELHKNFDDEKTDSAAVSRPRSGINKNLDLDKIRFFALLSFSSRVDVDSSLAQEDREEDQEGQGEEKGEENGRSVFSRLWFTNPGTEMTSVNSEQANHLDSQSIFFP</sequence>
<dbReference type="AlphaFoldDB" id="D4DDI3"/>
<accession>D4DDI3</accession>
<dbReference type="HOGENOM" id="CLU_1409747_0_0_1"/>
<organism evidence="2 3">
    <name type="scientific">Trichophyton verrucosum (strain HKI 0517)</name>
    <dbReference type="NCBI Taxonomy" id="663202"/>
    <lineage>
        <taxon>Eukaryota</taxon>
        <taxon>Fungi</taxon>
        <taxon>Dikarya</taxon>
        <taxon>Ascomycota</taxon>
        <taxon>Pezizomycotina</taxon>
        <taxon>Eurotiomycetes</taxon>
        <taxon>Eurotiomycetidae</taxon>
        <taxon>Onygenales</taxon>
        <taxon>Arthrodermataceae</taxon>
        <taxon>Trichophyton</taxon>
    </lineage>
</organism>
<feature type="region of interest" description="Disordered" evidence="1">
    <location>
        <begin position="136"/>
        <end position="161"/>
    </location>
</feature>
<comment type="caution">
    <text evidence="2">The sequence shown here is derived from an EMBL/GenBank/DDBJ whole genome shotgun (WGS) entry which is preliminary data.</text>
</comment>
<dbReference type="KEGG" id="tve:TRV_05194"/>
<dbReference type="RefSeq" id="XP_003020668.1">
    <property type="nucleotide sequence ID" value="XM_003020622.1"/>
</dbReference>
<name>D4DDI3_TRIVH</name>
<dbReference type="Proteomes" id="UP000008383">
    <property type="component" value="Unassembled WGS sequence"/>
</dbReference>
<evidence type="ECO:0000256" key="1">
    <source>
        <dbReference type="SAM" id="MobiDB-lite"/>
    </source>
</evidence>
<reference evidence="3" key="1">
    <citation type="journal article" date="2011" name="Genome Biol.">
        <title>Comparative and functional genomics provide insights into the pathogenicity of dermatophytic fungi.</title>
        <authorList>
            <person name="Burmester A."/>
            <person name="Shelest E."/>
            <person name="Gloeckner G."/>
            <person name="Heddergott C."/>
            <person name="Schindler S."/>
            <person name="Staib P."/>
            <person name="Heidel A."/>
            <person name="Felder M."/>
            <person name="Petzold A."/>
            <person name="Szafranski K."/>
            <person name="Feuermann M."/>
            <person name="Pedruzzi I."/>
            <person name="Priebe S."/>
            <person name="Groth M."/>
            <person name="Winkler R."/>
            <person name="Li W."/>
            <person name="Kniemeyer O."/>
            <person name="Schroeckh V."/>
            <person name="Hertweck C."/>
            <person name="Hube B."/>
            <person name="White T.C."/>
            <person name="Platzer M."/>
            <person name="Guthke R."/>
            <person name="Heitman J."/>
            <person name="Woestemeyer J."/>
            <person name="Zipfel P.F."/>
            <person name="Monod M."/>
            <person name="Brakhage A.A."/>
        </authorList>
    </citation>
    <scope>NUCLEOTIDE SEQUENCE [LARGE SCALE GENOMIC DNA]</scope>
    <source>
        <strain evidence="3">HKI 0517</strain>
    </source>
</reference>
<gene>
    <name evidence="2" type="ORF">TRV_05194</name>
</gene>
<protein>
    <submittedName>
        <fullName evidence="2">Uncharacterized protein</fullName>
    </submittedName>
</protein>
<keyword evidence="3" id="KW-1185">Reference proteome</keyword>
<feature type="region of interest" description="Disordered" evidence="1">
    <location>
        <begin position="173"/>
        <end position="193"/>
    </location>
</feature>
<evidence type="ECO:0000313" key="3">
    <source>
        <dbReference type="Proteomes" id="UP000008383"/>
    </source>
</evidence>
<proteinExistence type="predicted"/>
<evidence type="ECO:0000313" key="2">
    <source>
        <dbReference type="EMBL" id="EFE40050.1"/>
    </source>
</evidence>
<dbReference type="GeneID" id="9577367"/>
<dbReference type="EMBL" id="ACYE01000266">
    <property type="protein sequence ID" value="EFE40050.1"/>
    <property type="molecule type" value="Genomic_DNA"/>
</dbReference>